<organism evidence="6 7">
    <name type="scientific">Coleophoma crateriformis</name>
    <dbReference type="NCBI Taxonomy" id="565419"/>
    <lineage>
        <taxon>Eukaryota</taxon>
        <taxon>Fungi</taxon>
        <taxon>Dikarya</taxon>
        <taxon>Ascomycota</taxon>
        <taxon>Pezizomycotina</taxon>
        <taxon>Leotiomycetes</taxon>
        <taxon>Helotiales</taxon>
        <taxon>Dermateaceae</taxon>
        <taxon>Coleophoma</taxon>
    </lineage>
</organism>
<feature type="region of interest" description="Disordered" evidence="4">
    <location>
        <begin position="60"/>
        <end position="79"/>
    </location>
</feature>
<dbReference type="CDD" id="cd12148">
    <property type="entry name" value="fungal_TF_MHR"/>
    <property type="match status" value="1"/>
</dbReference>
<dbReference type="PROSITE" id="PS50048">
    <property type="entry name" value="ZN2_CY6_FUNGAL_2"/>
    <property type="match status" value="1"/>
</dbReference>
<keyword evidence="7" id="KW-1185">Reference proteome</keyword>
<dbReference type="PANTHER" id="PTHR31001:SF50">
    <property type="entry name" value="ZN(II)2CYS6 TRANSCRIPTION FACTOR (EUROFUNG)"/>
    <property type="match status" value="1"/>
</dbReference>
<dbReference type="InterPro" id="IPR007219">
    <property type="entry name" value="XnlR_reg_dom"/>
</dbReference>
<dbReference type="OrthoDB" id="424974at2759"/>
<dbReference type="SMART" id="SM00066">
    <property type="entry name" value="GAL4"/>
    <property type="match status" value="1"/>
</dbReference>
<dbReference type="GO" id="GO:0000981">
    <property type="term" value="F:DNA-binding transcription factor activity, RNA polymerase II-specific"/>
    <property type="evidence" value="ECO:0007669"/>
    <property type="project" value="InterPro"/>
</dbReference>
<keyword evidence="3" id="KW-0539">Nucleus</keyword>
<dbReference type="GO" id="GO:0006351">
    <property type="term" value="P:DNA-templated transcription"/>
    <property type="evidence" value="ECO:0007669"/>
    <property type="project" value="InterPro"/>
</dbReference>
<sequence>MASQNATPRLTCESCQARKVKCDKAMPCASCQRMKIPCVPVERHRLARGKSKAALQRARDKTNLHQHHPPIASTATQHRERSSSYDLASGIACVQVVQRLETAAAGCQLIGFGHKPAEHSSPSVEEFFTVEIRQKLCLVYLQRVDPVFKILHWPSLHECLVDQKPYLDYDRESPAVEALSAAVYYAAVSSLTESQSVSLLDISKAVAIKYCQANCEMALEKADLIITEDLTVLQAFILFLVASRLHDRSRRVWILLALVLRISQALSLHLDSPPFPVRPFEQEMRRRVWFAVCLLDVQSSLDQSTEAMVPAVWLQSQGPTNINDIDLRFDSSGELKTSEDFTDTTFTLMICTAQFAIRFLNASPKEEPGTLVWEERQNRVNSFRERSSTLLRGCTSTGNQFHWYTINVAEYLSAAMQLVALRPLRNLPKTGAPHVKLGSVLRLSVDILQKSQTLLNDPRGHLWYWFDGVFFEWHALAVAISEICALKEKHLVKIYWPLVEYAVGNFNLLIANSKVEKLWKPIKDLIRRTRYYLNHDLKDAVSHQDGRVVEGASSGTMHPQSNEDPLPSEVISDPAGSLNGYMGVTNSVHPILKPDATSLDEFQELTTLLEADPDPISDSAWAVWEQFVNHSPNMSDEISDWVPASD</sequence>
<name>A0A3D8RI32_9HELO</name>
<gene>
    <name evidence="6" type="ORF">BP5796_07058</name>
</gene>
<dbReference type="GO" id="GO:0003677">
    <property type="term" value="F:DNA binding"/>
    <property type="evidence" value="ECO:0007669"/>
    <property type="project" value="InterPro"/>
</dbReference>
<comment type="caution">
    <text evidence="6">The sequence shown here is derived from an EMBL/GenBank/DDBJ whole genome shotgun (WGS) entry which is preliminary data.</text>
</comment>
<dbReference type="Pfam" id="PF04082">
    <property type="entry name" value="Fungal_trans"/>
    <property type="match status" value="1"/>
</dbReference>
<evidence type="ECO:0000256" key="2">
    <source>
        <dbReference type="ARBA" id="ARBA00022723"/>
    </source>
</evidence>
<protein>
    <recommendedName>
        <fullName evidence="5">Zn(2)-C6 fungal-type domain-containing protein</fullName>
    </recommendedName>
</protein>
<reference evidence="6 7" key="1">
    <citation type="journal article" date="2018" name="IMA Fungus">
        <title>IMA Genome-F 9: Draft genome sequence of Annulohypoxylon stygium, Aspergillus mulundensis, Berkeleyomyces basicola (syn. Thielaviopsis basicola), Ceratocystis smalleyi, two Cercospora beticola strains, Coleophoma cylindrospora, Fusarium fracticaudum, Phialophora cf. hyalina, and Morchella septimelata.</title>
        <authorList>
            <person name="Wingfield B.D."/>
            <person name="Bills G.F."/>
            <person name="Dong Y."/>
            <person name="Huang W."/>
            <person name="Nel W.J."/>
            <person name="Swalarsk-Parry B.S."/>
            <person name="Vaghefi N."/>
            <person name="Wilken P.M."/>
            <person name="An Z."/>
            <person name="de Beer Z.W."/>
            <person name="De Vos L."/>
            <person name="Chen L."/>
            <person name="Duong T.A."/>
            <person name="Gao Y."/>
            <person name="Hammerbacher A."/>
            <person name="Kikkert J.R."/>
            <person name="Li Y."/>
            <person name="Li H."/>
            <person name="Li K."/>
            <person name="Li Q."/>
            <person name="Liu X."/>
            <person name="Ma X."/>
            <person name="Naidoo K."/>
            <person name="Pethybridge S.J."/>
            <person name="Sun J."/>
            <person name="Steenkamp E.T."/>
            <person name="van der Nest M.A."/>
            <person name="van Wyk S."/>
            <person name="Wingfield M.J."/>
            <person name="Xiong C."/>
            <person name="Yue Q."/>
            <person name="Zhang X."/>
        </authorList>
    </citation>
    <scope>NUCLEOTIDE SEQUENCE [LARGE SCALE GENOMIC DNA]</scope>
    <source>
        <strain evidence="6 7">BP5796</strain>
    </source>
</reference>
<dbReference type="EMBL" id="PDLN01000010">
    <property type="protein sequence ID" value="RDW73616.1"/>
    <property type="molecule type" value="Genomic_DNA"/>
</dbReference>
<dbReference type="InterPro" id="IPR001138">
    <property type="entry name" value="Zn2Cys6_DnaBD"/>
</dbReference>
<evidence type="ECO:0000259" key="5">
    <source>
        <dbReference type="PROSITE" id="PS50048"/>
    </source>
</evidence>
<dbReference type="GO" id="GO:0005634">
    <property type="term" value="C:nucleus"/>
    <property type="evidence" value="ECO:0007669"/>
    <property type="project" value="UniProtKB-SubCell"/>
</dbReference>
<evidence type="ECO:0000256" key="3">
    <source>
        <dbReference type="ARBA" id="ARBA00023242"/>
    </source>
</evidence>
<comment type="subcellular location">
    <subcellularLocation>
        <location evidence="1">Nucleus</location>
    </subcellularLocation>
</comment>
<dbReference type="InterPro" id="IPR036864">
    <property type="entry name" value="Zn2-C6_fun-type_DNA-bd_sf"/>
</dbReference>
<proteinExistence type="predicted"/>
<feature type="region of interest" description="Disordered" evidence="4">
    <location>
        <begin position="550"/>
        <end position="572"/>
    </location>
</feature>
<dbReference type="SUPFAM" id="SSF57701">
    <property type="entry name" value="Zn2/Cys6 DNA-binding domain"/>
    <property type="match status" value="1"/>
</dbReference>
<dbReference type="PANTHER" id="PTHR31001">
    <property type="entry name" value="UNCHARACTERIZED TRANSCRIPTIONAL REGULATORY PROTEIN"/>
    <property type="match status" value="1"/>
</dbReference>
<evidence type="ECO:0000313" key="7">
    <source>
        <dbReference type="Proteomes" id="UP000256328"/>
    </source>
</evidence>
<keyword evidence="2" id="KW-0479">Metal-binding</keyword>
<dbReference type="Gene3D" id="4.10.240.10">
    <property type="entry name" value="Zn(2)-C6 fungal-type DNA-binding domain"/>
    <property type="match status" value="1"/>
</dbReference>
<evidence type="ECO:0000256" key="4">
    <source>
        <dbReference type="SAM" id="MobiDB-lite"/>
    </source>
</evidence>
<dbReference type="GO" id="GO:0008270">
    <property type="term" value="F:zinc ion binding"/>
    <property type="evidence" value="ECO:0007669"/>
    <property type="project" value="InterPro"/>
</dbReference>
<feature type="compositionally biased region" description="Polar residues" evidence="4">
    <location>
        <begin position="553"/>
        <end position="563"/>
    </location>
</feature>
<evidence type="ECO:0000256" key="1">
    <source>
        <dbReference type="ARBA" id="ARBA00004123"/>
    </source>
</evidence>
<accession>A0A3D8RI32</accession>
<dbReference type="CDD" id="cd00067">
    <property type="entry name" value="GAL4"/>
    <property type="match status" value="1"/>
</dbReference>
<feature type="domain" description="Zn(2)-C6 fungal-type" evidence="5">
    <location>
        <begin position="11"/>
        <end position="39"/>
    </location>
</feature>
<evidence type="ECO:0000313" key="6">
    <source>
        <dbReference type="EMBL" id="RDW73616.1"/>
    </source>
</evidence>
<dbReference type="InterPro" id="IPR050613">
    <property type="entry name" value="Sec_Metabolite_Reg"/>
</dbReference>
<dbReference type="Proteomes" id="UP000256328">
    <property type="component" value="Unassembled WGS sequence"/>
</dbReference>
<dbReference type="Pfam" id="PF00172">
    <property type="entry name" value="Zn_clus"/>
    <property type="match status" value="1"/>
</dbReference>
<dbReference type="AlphaFoldDB" id="A0A3D8RI32"/>